<evidence type="ECO:0000256" key="2">
    <source>
        <dbReference type="ARBA" id="ARBA00015743"/>
    </source>
</evidence>
<evidence type="ECO:0000256" key="1">
    <source>
        <dbReference type="ARBA" id="ARBA00007629"/>
    </source>
</evidence>
<evidence type="ECO:0000256" key="3">
    <source>
        <dbReference type="ARBA" id="ARBA00022658"/>
    </source>
</evidence>
<gene>
    <name evidence="8" type="primary">LOC122132240</name>
</gene>
<name>A0A8M1KG14_CLUHA</name>
<dbReference type="InterPro" id="IPR051731">
    <property type="entry name" value="DENND11/AVL9_GEFs"/>
</dbReference>
<proteinExistence type="inferred from homology"/>
<protein>
    <recommendedName>
        <fullName evidence="2">DENN domain-containing protein 11</fullName>
    </recommendedName>
    <alternativeName>
        <fullName evidence="4">Protein LCHN</fullName>
    </alternativeName>
</protein>
<evidence type="ECO:0000259" key="6">
    <source>
        <dbReference type="PROSITE" id="PS50211"/>
    </source>
</evidence>
<feature type="region of interest" description="Disordered" evidence="5">
    <location>
        <begin position="28"/>
        <end position="68"/>
    </location>
</feature>
<dbReference type="PANTHER" id="PTHR31017">
    <property type="entry name" value="LATE SECRETORY PATHWAY PROTEIN AVL9-RELATED"/>
    <property type="match status" value="1"/>
</dbReference>
<dbReference type="KEGG" id="char:122132240"/>
<dbReference type="RefSeq" id="XP_042563006.1">
    <property type="nucleotide sequence ID" value="XM_042707072.1"/>
</dbReference>
<reference evidence="8" key="1">
    <citation type="submission" date="2025-08" db="UniProtKB">
        <authorList>
            <consortium name="RefSeq"/>
        </authorList>
    </citation>
    <scope>IDENTIFICATION</scope>
</reference>
<keyword evidence="7" id="KW-1185">Reference proteome</keyword>
<dbReference type="InterPro" id="IPR037516">
    <property type="entry name" value="Tripartite_DENN"/>
</dbReference>
<dbReference type="GO" id="GO:0005737">
    <property type="term" value="C:cytoplasm"/>
    <property type="evidence" value="ECO:0007669"/>
    <property type="project" value="TreeGrafter"/>
</dbReference>
<dbReference type="InterPro" id="IPR018626">
    <property type="entry name" value="LCHN/Anr2"/>
</dbReference>
<dbReference type="AlphaFoldDB" id="A0A8M1KG14"/>
<evidence type="ECO:0000313" key="7">
    <source>
        <dbReference type="Proteomes" id="UP000515152"/>
    </source>
</evidence>
<evidence type="ECO:0000256" key="4">
    <source>
        <dbReference type="ARBA" id="ARBA00033400"/>
    </source>
</evidence>
<dbReference type="GO" id="GO:0005085">
    <property type="term" value="F:guanyl-nucleotide exchange factor activity"/>
    <property type="evidence" value="ECO:0007669"/>
    <property type="project" value="UniProtKB-KW"/>
</dbReference>
<feature type="domain" description="UDENN" evidence="6">
    <location>
        <begin position="1"/>
        <end position="480"/>
    </location>
</feature>
<organism evidence="7 8">
    <name type="scientific">Clupea harengus</name>
    <name type="common">Atlantic herring</name>
    <dbReference type="NCBI Taxonomy" id="7950"/>
    <lineage>
        <taxon>Eukaryota</taxon>
        <taxon>Metazoa</taxon>
        <taxon>Chordata</taxon>
        <taxon>Craniata</taxon>
        <taxon>Vertebrata</taxon>
        <taxon>Euteleostomi</taxon>
        <taxon>Actinopterygii</taxon>
        <taxon>Neopterygii</taxon>
        <taxon>Teleostei</taxon>
        <taxon>Clupei</taxon>
        <taxon>Clupeiformes</taxon>
        <taxon>Clupeoidei</taxon>
        <taxon>Clupeidae</taxon>
        <taxon>Clupea</taxon>
    </lineage>
</organism>
<comment type="similarity">
    <text evidence="1">Belongs to the DENND11 family.</text>
</comment>
<accession>A0A8M1KG14</accession>
<evidence type="ECO:0000256" key="5">
    <source>
        <dbReference type="SAM" id="MobiDB-lite"/>
    </source>
</evidence>
<dbReference type="GeneID" id="122132240"/>
<dbReference type="PANTHER" id="PTHR31017:SF2">
    <property type="entry name" value="DENN DOMAIN-CONTAINING PROTEIN 11"/>
    <property type="match status" value="1"/>
</dbReference>
<evidence type="ECO:0000313" key="8">
    <source>
        <dbReference type="RefSeq" id="XP_042563006.1"/>
    </source>
</evidence>
<keyword evidence="3" id="KW-0344">Guanine-nucleotide releasing factor</keyword>
<sequence>MAKQSDRSALLDWEEVAAVEEPSLATEVNEKCPRATTVSSRALGSTVPGTGWSSGPGETAPGELTSSDTGVLTDKVASLWVLPNDVDKLQGRQYMAKRRDVEWNRRQQDQVIAVFVVTFDTRSGNMLEWCLPQDFNLDGVEFKSMASGSHRIASDFVYFRKDSYFGLACFANLPVESELERGARMKSVGILSPSYTTLYHHMAFLENQVRDQLRCPGQYSALEAFFEQRKGLLPARTTWNNMVAAVSTPKHFMSPEIKVSHPAGCVSQFVQFFGEQVMVLWKFALLRRRILIFSPPPVGVVCYRVYSCLALARVPLPGVGKGLPPFRPFFYVNVTDIHTLETELSYVACTTERIFEEKKHLFDVYVDNQTVQTHRESLQPLLRLTGSDREKYNKFQEKRKRLVGDSSYTEEELFILFFSELNTKIFQTLLEVASSVDRALTEQHMQRMGLDPKADHKFLVDILETYGIDVMLMIDTSCCF</sequence>
<dbReference type="Pfam" id="PF09804">
    <property type="entry name" value="DENND11"/>
    <property type="match status" value="1"/>
</dbReference>
<dbReference type="Proteomes" id="UP000515152">
    <property type="component" value="Unplaced"/>
</dbReference>
<dbReference type="PROSITE" id="PS50211">
    <property type="entry name" value="DENN"/>
    <property type="match status" value="1"/>
</dbReference>
<dbReference type="OrthoDB" id="2152680at2759"/>
<feature type="compositionally biased region" description="Polar residues" evidence="5">
    <location>
        <begin position="36"/>
        <end position="53"/>
    </location>
</feature>